<keyword evidence="1" id="KW-0812">Transmembrane</keyword>
<reference evidence="3" key="2">
    <citation type="submission" date="2020-02" db="EMBL/GenBank/DDBJ databases">
        <title>Unexpected conservation and global transmission of agrobacterial virulence plasmids.</title>
        <authorList>
            <person name="Weisberg A.J."/>
            <person name="Davis E.W. II"/>
            <person name="Tabima J.R."/>
            <person name="Belcher M.S."/>
            <person name="Miller M."/>
            <person name="Kuo C.-H."/>
            <person name="Loper J.E."/>
            <person name="Grunwald N.J."/>
            <person name="Putnam M.L."/>
            <person name="Chang J.H."/>
        </authorList>
    </citation>
    <scope>NUCLEOTIDE SEQUENCE</scope>
    <source>
        <strain evidence="3">W2/73</strain>
    </source>
</reference>
<dbReference type="EMBL" id="CP049206">
    <property type="protein sequence ID" value="QTG00312.1"/>
    <property type="molecule type" value="Genomic_DNA"/>
</dbReference>
<feature type="transmembrane region" description="Helical" evidence="1">
    <location>
        <begin position="38"/>
        <end position="57"/>
    </location>
</feature>
<evidence type="ECO:0000313" key="2">
    <source>
        <dbReference type="EMBL" id="NTF35100.1"/>
    </source>
</evidence>
<evidence type="ECO:0000313" key="5">
    <source>
        <dbReference type="Proteomes" id="UP000822331"/>
    </source>
</evidence>
<keyword evidence="1" id="KW-1133">Transmembrane helix</keyword>
<protein>
    <submittedName>
        <fullName evidence="3">Uncharacterized protein</fullName>
    </submittedName>
</protein>
<dbReference type="EMBL" id="JAAMCP010000001">
    <property type="protein sequence ID" value="NTF35100.1"/>
    <property type="molecule type" value="Genomic_DNA"/>
</dbReference>
<sequence>MNRKSNISFCMATVALMSITAAVSVLNGNGSGLVLQKILVAPMFLLASESLHIYFPARREQKRSLARQAQFEFMNGALLGTFFVLAISKEVGSAWNVALNFSIFTSAYAITKIVWFIYRRKGHQQTN</sequence>
<evidence type="ECO:0000256" key="1">
    <source>
        <dbReference type="SAM" id="Phobius"/>
    </source>
</evidence>
<feature type="transmembrane region" description="Helical" evidence="1">
    <location>
        <begin position="69"/>
        <end position="88"/>
    </location>
</feature>
<proteinExistence type="predicted"/>
<accession>A0AAE7UQH1</accession>
<dbReference type="AlphaFoldDB" id="A0AAE7UQH1"/>
<dbReference type="KEGG" id="arui:G6M88_07840"/>
<dbReference type="Proteomes" id="UP000663912">
    <property type="component" value="Chromosome 1"/>
</dbReference>
<keyword evidence="1" id="KW-0472">Membrane</keyword>
<evidence type="ECO:0000313" key="4">
    <source>
        <dbReference type="Proteomes" id="UP000663912"/>
    </source>
</evidence>
<dbReference type="Proteomes" id="UP000822331">
    <property type="component" value="Unassembled WGS sequence"/>
</dbReference>
<name>A0AAE7UQH1_9HYPH</name>
<organism evidence="3 4">
    <name type="scientific">Agrobacterium rubi</name>
    <dbReference type="NCBI Taxonomy" id="28099"/>
    <lineage>
        <taxon>Bacteria</taxon>
        <taxon>Pseudomonadati</taxon>
        <taxon>Pseudomonadota</taxon>
        <taxon>Alphaproteobacteria</taxon>
        <taxon>Hyphomicrobiales</taxon>
        <taxon>Rhizobiaceae</taxon>
        <taxon>Rhizobium/Agrobacterium group</taxon>
        <taxon>Agrobacterium</taxon>
    </lineage>
</organism>
<feature type="transmembrane region" description="Helical" evidence="1">
    <location>
        <begin position="94"/>
        <end position="118"/>
    </location>
</feature>
<evidence type="ECO:0000313" key="3">
    <source>
        <dbReference type="EMBL" id="QTG00312.1"/>
    </source>
</evidence>
<reference evidence="2 5" key="1">
    <citation type="journal article" date="2020" name="Science">
        <title>Unexpected conservation and global transmission of agrobacterial virulence plasmids.</title>
        <authorList>
            <person name="Weisberg A.J."/>
            <person name="Davis E.W. 2nd"/>
            <person name="Tabima J."/>
            <person name="Belcher M.S."/>
            <person name="Miller M."/>
            <person name="Kuo C.H."/>
            <person name="Loper J.E."/>
            <person name="Grunwald N.J."/>
            <person name="Putnam M.L."/>
            <person name="Chang J.H."/>
        </authorList>
    </citation>
    <scope>NUCLEOTIDE SEQUENCE [LARGE SCALE GENOMIC DNA]</scope>
    <source>
        <strain evidence="2 5">A19/93</strain>
    </source>
</reference>
<keyword evidence="5" id="KW-1185">Reference proteome</keyword>
<gene>
    <name evidence="2" type="ORF">G6L72_00025</name>
    <name evidence="3" type="ORF">G6M88_07840</name>
</gene>
<dbReference type="RefSeq" id="WP_141680703.1">
    <property type="nucleotide sequence ID" value="NZ_CP049206.1"/>
</dbReference>